<dbReference type="AlphaFoldDB" id="E2ZGK7"/>
<dbReference type="HOGENOM" id="CLU_2843368_0_0_9"/>
<gene>
    <name evidence="1" type="ORF">HMPREF9436_00793</name>
</gene>
<dbReference type="EMBL" id="AECU01000080">
    <property type="protein sequence ID" value="EFQ07693.1"/>
    <property type="molecule type" value="Genomic_DNA"/>
</dbReference>
<protein>
    <submittedName>
        <fullName evidence="1">Uncharacterized protein</fullName>
    </submittedName>
</protein>
<proteinExistence type="predicted"/>
<name>E2ZGK7_9FIRM</name>
<evidence type="ECO:0000313" key="1">
    <source>
        <dbReference type="EMBL" id="EFQ07693.1"/>
    </source>
</evidence>
<comment type="caution">
    <text evidence="1">The sequence shown here is derived from an EMBL/GenBank/DDBJ whole genome shotgun (WGS) entry which is preliminary data.</text>
</comment>
<evidence type="ECO:0000313" key="2">
    <source>
        <dbReference type="Proteomes" id="UP000006028"/>
    </source>
</evidence>
<sequence length="65" mass="7112">MVFGCLSAQQAGTCRGEAPPSCCRKTVLSLKSPTGAFIVPLRSTNANCLLLRLRRNKQHDCHKNI</sequence>
<dbReference type="STRING" id="748224.HMPREF9436_00793"/>
<dbReference type="BioCyc" id="FCF748224-HMP:GTSS-613-MONOMER"/>
<organism evidence="1 2">
    <name type="scientific">Faecalibacterium cf. prausnitzii KLE1255</name>
    <dbReference type="NCBI Taxonomy" id="748224"/>
    <lineage>
        <taxon>Bacteria</taxon>
        <taxon>Bacillati</taxon>
        <taxon>Bacillota</taxon>
        <taxon>Clostridia</taxon>
        <taxon>Eubacteriales</taxon>
        <taxon>Oscillospiraceae</taxon>
        <taxon>Faecalibacterium</taxon>
    </lineage>
</organism>
<dbReference type="Proteomes" id="UP000006028">
    <property type="component" value="Unassembled WGS sequence"/>
</dbReference>
<reference evidence="1 2" key="1">
    <citation type="submission" date="2010-08" db="EMBL/GenBank/DDBJ databases">
        <authorList>
            <person name="Weinstock G."/>
            <person name="Sodergren E."/>
            <person name="Clifton S."/>
            <person name="Fulton L."/>
            <person name="Fulton B."/>
            <person name="Courtney L."/>
            <person name="Fronick C."/>
            <person name="Harrison M."/>
            <person name="Strong C."/>
            <person name="Farmer C."/>
            <person name="Delahaunty K."/>
            <person name="Markovic C."/>
            <person name="Hall O."/>
            <person name="Minx P."/>
            <person name="Tomlinson C."/>
            <person name="Mitreva M."/>
            <person name="Hou S."/>
            <person name="Chen J."/>
            <person name="Wollam A."/>
            <person name="Pepin K.H."/>
            <person name="Johnson M."/>
            <person name="Bhonagiri V."/>
            <person name="Zhang X."/>
            <person name="Suruliraj S."/>
            <person name="Warren W."/>
            <person name="Chinwalla A."/>
            <person name="Mardis E.R."/>
            <person name="Wilson R.K."/>
        </authorList>
    </citation>
    <scope>NUCLEOTIDE SEQUENCE [LARGE SCALE GENOMIC DNA]</scope>
    <source>
        <strain evidence="1 2">KLE1255</strain>
    </source>
</reference>
<accession>E2ZGK7</accession>